<reference evidence="2 3" key="1">
    <citation type="submission" date="2018-10" db="EMBL/GenBank/DDBJ databases">
        <title>Natrarchaeobius chitinivorans gen. nov., sp. nov., and Natrarchaeobius haloalkaliphilus sp. nov., alkaliphilic, chitin-utilizing haloarchaea from hypersaline alkaline lakes.</title>
        <authorList>
            <person name="Sorokin D.Y."/>
            <person name="Elcheninov A.G."/>
            <person name="Kostrikina N.A."/>
            <person name="Bale N.J."/>
            <person name="Sinninghe Damste J.S."/>
            <person name="Khijniak T.V."/>
            <person name="Kublanov I.V."/>
            <person name="Toshchakov S.V."/>
        </authorList>
    </citation>
    <scope>NUCLEOTIDE SEQUENCE [LARGE SCALE GENOMIC DNA]</scope>
    <source>
        <strain evidence="2 3">AArcht7</strain>
    </source>
</reference>
<keyword evidence="1" id="KW-0472">Membrane</keyword>
<feature type="transmembrane region" description="Helical" evidence="1">
    <location>
        <begin position="157"/>
        <end position="178"/>
    </location>
</feature>
<dbReference type="Proteomes" id="UP000281431">
    <property type="component" value="Unassembled WGS sequence"/>
</dbReference>
<proteinExistence type="predicted"/>
<dbReference type="EMBL" id="REFZ01000005">
    <property type="protein sequence ID" value="RQH00780.1"/>
    <property type="molecule type" value="Genomic_DNA"/>
</dbReference>
<feature type="transmembrane region" description="Helical" evidence="1">
    <location>
        <begin position="16"/>
        <end position="35"/>
    </location>
</feature>
<keyword evidence="3" id="KW-1185">Reference proteome</keyword>
<keyword evidence="1" id="KW-0812">Transmembrane</keyword>
<comment type="caution">
    <text evidence="2">The sequence shown here is derived from an EMBL/GenBank/DDBJ whole genome shotgun (WGS) entry which is preliminary data.</text>
</comment>
<dbReference type="AlphaFoldDB" id="A0A3N6PIN8"/>
<feature type="transmembrane region" description="Helical" evidence="1">
    <location>
        <begin position="119"/>
        <end position="137"/>
    </location>
</feature>
<name>A0A3N6PIN8_NATCH</name>
<accession>A0A3N6PIN8</accession>
<evidence type="ECO:0000313" key="3">
    <source>
        <dbReference type="Proteomes" id="UP000281431"/>
    </source>
</evidence>
<evidence type="ECO:0000256" key="1">
    <source>
        <dbReference type="SAM" id="Phobius"/>
    </source>
</evidence>
<sequence>MIRIDNLFERVTGDKLLSLFFFIVGLYMFVESYTFPRDVAIFPRFVSAVIMVGSTLLLCREFLPKPLKILVEDEGQDRTSIDEKLDVVDEDLEGLESHRESADNAIERIYFRSLSVNKGLFTASICLLYVIASYLIGMHYTTPLFAMVYLYITGKPLYIVASFGIIGYIISSIFIVFLEADLMNGVLLP</sequence>
<evidence type="ECO:0008006" key="4">
    <source>
        <dbReference type="Google" id="ProtNLM"/>
    </source>
</evidence>
<organism evidence="2 3">
    <name type="scientific">Natrarchaeobius chitinivorans</name>
    <dbReference type="NCBI Taxonomy" id="1679083"/>
    <lineage>
        <taxon>Archaea</taxon>
        <taxon>Methanobacteriati</taxon>
        <taxon>Methanobacteriota</taxon>
        <taxon>Stenosarchaea group</taxon>
        <taxon>Halobacteria</taxon>
        <taxon>Halobacteriales</taxon>
        <taxon>Natrialbaceae</taxon>
        <taxon>Natrarchaeobius</taxon>
    </lineage>
</organism>
<evidence type="ECO:0000313" key="2">
    <source>
        <dbReference type="EMBL" id="RQH00780.1"/>
    </source>
</evidence>
<protein>
    <recommendedName>
        <fullName evidence="4">Tripartite tricarboxylate transporter TctB family protein</fullName>
    </recommendedName>
</protein>
<feature type="transmembrane region" description="Helical" evidence="1">
    <location>
        <begin position="41"/>
        <end position="59"/>
    </location>
</feature>
<gene>
    <name evidence="2" type="ORF">EA472_09070</name>
</gene>
<keyword evidence="1" id="KW-1133">Transmembrane helix</keyword>